<organism evidence="2">
    <name type="scientific">marine sediment metagenome</name>
    <dbReference type="NCBI Taxonomy" id="412755"/>
    <lineage>
        <taxon>unclassified sequences</taxon>
        <taxon>metagenomes</taxon>
        <taxon>ecological metagenomes</taxon>
    </lineage>
</organism>
<reference evidence="2" key="1">
    <citation type="journal article" date="2014" name="Front. Microbiol.">
        <title>High frequency of phylogenetically diverse reductive dehalogenase-homologous genes in deep subseafloor sedimentary metagenomes.</title>
        <authorList>
            <person name="Kawai M."/>
            <person name="Futagami T."/>
            <person name="Toyoda A."/>
            <person name="Takaki Y."/>
            <person name="Nishi S."/>
            <person name="Hori S."/>
            <person name="Arai W."/>
            <person name="Tsubouchi T."/>
            <person name="Morono Y."/>
            <person name="Uchiyama I."/>
            <person name="Ito T."/>
            <person name="Fujiyama A."/>
            <person name="Inagaki F."/>
            <person name="Takami H."/>
        </authorList>
    </citation>
    <scope>NUCLEOTIDE SEQUENCE</scope>
    <source>
        <strain evidence="2">Expedition CK06-06</strain>
    </source>
</reference>
<dbReference type="Gene3D" id="3.10.690.10">
    <property type="entry name" value="Bifunctional nuclease domain"/>
    <property type="match status" value="1"/>
</dbReference>
<dbReference type="InterPro" id="IPR003729">
    <property type="entry name" value="Bi_nuclease_dom"/>
</dbReference>
<sequence>MRRLSKVKWCLLGCLIVVLVLVASSVFVPNRLTDAVKWLADNDFAGKLRALTEQEEVREDRLVEMVVETIGVSKTDYHPVVILKEKSGESYLPIWIGLLEANAISVVLEGTEVPRPLTPDLLCSTIDRMGASVDYIVINDLKNATFYANI</sequence>
<evidence type="ECO:0000259" key="1">
    <source>
        <dbReference type="PROSITE" id="PS51658"/>
    </source>
</evidence>
<proteinExistence type="predicted"/>
<feature type="domain" description="BFN" evidence="1">
    <location>
        <begin position="62"/>
        <end position="150"/>
    </location>
</feature>
<dbReference type="GO" id="GO:0004518">
    <property type="term" value="F:nuclease activity"/>
    <property type="evidence" value="ECO:0007669"/>
    <property type="project" value="InterPro"/>
</dbReference>
<dbReference type="Pfam" id="PF02577">
    <property type="entry name" value="BFN_dom"/>
    <property type="match status" value="1"/>
</dbReference>
<dbReference type="SUPFAM" id="SSF103256">
    <property type="entry name" value="Hypothetical protein TM0160"/>
    <property type="match status" value="1"/>
</dbReference>
<dbReference type="EMBL" id="BARV01024287">
    <property type="protein sequence ID" value="GAI45688.1"/>
    <property type="molecule type" value="Genomic_DNA"/>
</dbReference>
<dbReference type="InterPro" id="IPR036104">
    <property type="entry name" value="BFN_sf"/>
</dbReference>
<evidence type="ECO:0000313" key="2">
    <source>
        <dbReference type="EMBL" id="GAI45688.1"/>
    </source>
</evidence>
<accession>X1NQ07</accession>
<protein>
    <recommendedName>
        <fullName evidence="1">BFN domain-containing protein</fullName>
    </recommendedName>
</protein>
<dbReference type="PROSITE" id="PS51658">
    <property type="entry name" value="BFN"/>
    <property type="match status" value="1"/>
</dbReference>
<feature type="non-terminal residue" evidence="2">
    <location>
        <position position="150"/>
    </location>
</feature>
<comment type="caution">
    <text evidence="2">The sequence shown here is derived from an EMBL/GenBank/DDBJ whole genome shotgun (WGS) entry which is preliminary data.</text>
</comment>
<name>X1NQ07_9ZZZZ</name>
<dbReference type="AlphaFoldDB" id="X1NQ07"/>
<gene>
    <name evidence="2" type="ORF">S06H3_39665</name>
</gene>